<feature type="domain" description="D-isomer specific 2-hydroxyacid dehydrogenase catalytic" evidence="5">
    <location>
        <begin position="12"/>
        <end position="327"/>
    </location>
</feature>
<proteinExistence type="inferred from homology"/>
<dbReference type="Pfam" id="PF02826">
    <property type="entry name" value="2-Hacid_dh_C"/>
    <property type="match status" value="1"/>
</dbReference>
<evidence type="ECO:0000256" key="4">
    <source>
        <dbReference type="RuleBase" id="RU003719"/>
    </source>
</evidence>
<dbReference type="PANTHER" id="PTHR43026">
    <property type="entry name" value="2-HYDROXYACID DEHYDROGENASE HOMOLOG 1-RELATED"/>
    <property type="match status" value="1"/>
</dbReference>
<organism evidence="7 8">
    <name type="scientific">Spiroplasma platyhelix PALS-1</name>
    <dbReference type="NCBI Taxonomy" id="1276218"/>
    <lineage>
        <taxon>Bacteria</taxon>
        <taxon>Bacillati</taxon>
        <taxon>Mycoplasmatota</taxon>
        <taxon>Mollicutes</taxon>
        <taxon>Entomoplasmatales</taxon>
        <taxon>Spiroplasmataceae</taxon>
        <taxon>Spiroplasma</taxon>
    </lineage>
</organism>
<dbReference type="InterPro" id="IPR006139">
    <property type="entry name" value="D-isomer_2_OHA_DH_cat_dom"/>
</dbReference>
<evidence type="ECO:0000259" key="5">
    <source>
        <dbReference type="Pfam" id="PF00389"/>
    </source>
</evidence>
<evidence type="ECO:0000313" key="7">
    <source>
        <dbReference type="EMBL" id="NKE38360.1"/>
    </source>
</evidence>
<gene>
    <name evidence="7" type="ORF">HER12_01130</name>
</gene>
<dbReference type="Gene3D" id="3.40.50.720">
    <property type="entry name" value="NAD(P)-binding Rossmann-like Domain"/>
    <property type="match status" value="2"/>
</dbReference>
<dbReference type="InterPro" id="IPR029752">
    <property type="entry name" value="D-isomer_DH_CS1"/>
</dbReference>
<dbReference type="InterPro" id="IPR029753">
    <property type="entry name" value="D-isomer_DH_CS"/>
</dbReference>
<accession>A0A846TPZ2</accession>
<dbReference type="InterPro" id="IPR058205">
    <property type="entry name" value="D-LDH-like"/>
</dbReference>
<dbReference type="PANTHER" id="PTHR43026:SF1">
    <property type="entry name" value="2-HYDROXYACID DEHYDROGENASE HOMOLOG 1-RELATED"/>
    <property type="match status" value="1"/>
</dbReference>
<comment type="caution">
    <text evidence="7">The sequence shown here is derived from an EMBL/GenBank/DDBJ whole genome shotgun (WGS) entry which is preliminary data.</text>
</comment>
<keyword evidence="3" id="KW-0520">NAD</keyword>
<dbReference type="GO" id="GO:0051287">
    <property type="term" value="F:NAD binding"/>
    <property type="evidence" value="ECO:0007669"/>
    <property type="project" value="InterPro"/>
</dbReference>
<keyword evidence="8" id="KW-1185">Reference proteome</keyword>
<evidence type="ECO:0000259" key="6">
    <source>
        <dbReference type="Pfam" id="PF02826"/>
    </source>
</evidence>
<dbReference type="PROSITE" id="PS00065">
    <property type="entry name" value="D_2_HYDROXYACID_DH_1"/>
    <property type="match status" value="1"/>
</dbReference>
<comment type="similarity">
    <text evidence="1 4">Belongs to the D-isomer specific 2-hydroxyacid dehydrogenase family.</text>
</comment>
<dbReference type="InterPro" id="IPR036291">
    <property type="entry name" value="NAD(P)-bd_dom_sf"/>
</dbReference>
<evidence type="ECO:0000256" key="2">
    <source>
        <dbReference type="ARBA" id="ARBA00023002"/>
    </source>
</evidence>
<dbReference type="Proteomes" id="UP000584587">
    <property type="component" value="Unassembled WGS sequence"/>
</dbReference>
<dbReference type="AlphaFoldDB" id="A0A846TPZ2"/>
<keyword evidence="2 4" id="KW-0560">Oxidoreductase</keyword>
<protein>
    <submittedName>
        <fullName evidence="7">Lactate dehydrogenase</fullName>
    </submittedName>
</protein>
<dbReference type="InterPro" id="IPR006140">
    <property type="entry name" value="D-isomer_DH_NAD-bd"/>
</dbReference>
<feature type="domain" description="D-isomer specific 2-hydroxyacid dehydrogenase NAD-binding" evidence="6">
    <location>
        <begin position="111"/>
        <end position="299"/>
    </location>
</feature>
<evidence type="ECO:0000256" key="3">
    <source>
        <dbReference type="ARBA" id="ARBA00023027"/>
    </source>
</evidence>
<dbReference type="Pfam" id="PF00389">
    <property type="entry name" value="2-Hacid_dh"/>
    <property type="match status" value="1"/>
</dbReference>
<reference evidence="7 8" key="1">
    <citation type="submission" date="2020-04" db="EMBL/GenBank/DDBJ databases">
        <title>Complete genome sequence of Spiroplasma platyhelix ATCC 51748, an insect isolate.</title>
        <authorList>
            <person name="Green E.A."/>
            <person name="Klassen J.L."/>
        </authorList>
    </citation>
    <scope>NUCLEOTIDE SEQUENCE [LARGE SCALE GENOMIC DNA]</scope>
    <source>
        <strain evidence="7 8">PALS-1</strain>
    </source>
</reference>
<name>A0A846TPZ2_9MOLU</name>
<dbReference type="GO" id="GO:0008720">
    <property type="term" value="F:D-lactate dehydrogenase (NAD+) activity"/>
    <property type="evidence" value="ECO:0007669"/>
    <property type="project" value="TreeGrafter"/>
</dbReference>
<dbReference type="PROSITE" id="PS00671">
    <property type="entry name" value="D_2_HYDROXYACID_DH_3"/>
    <property type="match status" value="1"/>
</dbReference>
<dbReference type="SUPFAM" id="SSF52283">
    <property type="entry name" value="Formate/glycerate dehydrogenase catalytic domain-like"/>
    <property type="match status" value="1"/>
</dbReference>
<evidence type="ECO:0000313" key="8">
    <source>
        <dbReference type="Proteomes" id="UP000584587"/>
    </source>
</evidence>
<sequence length="330" mass="37192">MKVMNFGVNHVEIQYYEKLNQDFNYDLSFESRLLDTDTVAEAKGFEVVTVSVNCKVTKENLDKLKALGVKYLFTRTVGVNHIDVDYAKQLGFKMARVPFYSANSVSELAVSLSLGLLRNTFYMAENMRKKNFKVDDFMFAKEIRNSVIGVIGTGRIGMEAAKAFKGMGAKVLGYDIYPNDANKAILDYVSLDELLAQSDLITIHSPYIPGENDNMINKDTIAKMKKGAFFVNVARGSLVNYDDLYEAIESQHLRGAAVDSVQNETQIFLKDFAGKPLPIETYEKLHSLYPRVIFTPHIGYYTDLALEDIITTTFENIRDLQSVEKIANSI</sequence>
<evidence type="ECO:0000256" key="1">
    <source>
        <dbReference type="ARBA" id="ARBA00005854"/>
    </source>
</evidence>
<dbReference type="EMBL" id="JAAVVK010000001">
    <property type="protein sequence ID" value="NKE38360.1"/>
    <property type="molecule type" value="Genomic_DNA"/>
</dbReference>
<dbReference type="SUPFAM" id="SSF51735">
    <property type="entry name" value="NAD(P)-binding Rossmann-fold domains"/>
    <property type="match status" value="1"/>
</dbReference>